<feature type="transmembrane region" description="Helical" evidence="1">
    <location>
        <begin position="138"/>
        <end position="161"/>
    </location>
</feature>
<dbReference type="EMBL" id="WWCO01000001">
    <property type="protein sequence ID" value="MYM32911.1"/>
    <property type="molecule type" value="Genomic_DNA"/>
</dbReference>
<evidence type="ECO:0000313" key="3">
    <source>
        <dbReference type="Proteomes" id="UP000449678"/>
    </source>
</evidence>
<protein>
    <submittedName>
        <fullName evidence="2">DUF2812 domain-containing protein</fullName>
    </submittedName>
</protein>
<proteinExistence type="predicted"/>
<evidence type="ECO:0000256" key="1">
    <source>
        <dbReference type="SAM" id="Phobius"/>
    </source>
</evidence>
<sequence length="174" mass="19789">METIKKFKIWWIWQDEEQQAWLQGMAARGWHLSAVNSLLGLYTFQRGAPANMAYRWDMSPDRFAPDYQRLLEDAGWRHVLVSGGRYCWRKPVGAGETPEIFTDPAEKLRKFKRMLVPCVAMAVTQVALLFQWSDWGRAPLALTALNCLSLGFGLIAAYSAVQLGRRIAALKRAA</sequence>
<dbReference type="Proteomes" id="UP000449678">
    <property type="component" value="Unassembled WGS sequence"/>
</dbReference>
<dbReference type="InterPro" id="IPR021359">
    <property type="entry name" value="DUF2812"/>
</dbReference>
<feature type="transmembrane region" description="Helical" evidence="1">
    <location>
        <begin position="114"/>
        <end position="132"/>
    </location>
</feature>
<gene>
    <name evidence="2" type="ORF">GTP38_00915</name>
</gene>
<organism evidence="2 3">
    <name type="scientific">Duganella lactea</name>
    <dbReference type="NCBI Taxonomy" id="2692173"/>
    <lineage>
        <taxon>Bacteria</taxon>
        <taxon>Pseudomonadati</taxon>
        <taxon>Pseudomonadota</taxon>
        <taxon>Betaproteobacteria</taxon>
        <taxon>Burkholderiales</taxon>
        <taxon>Oxalobacteraceae</taxon>
        <taxon>Telluria group</taxon>
        <taxon>Duganella</taxon>
    </lineage>
</organism>
<keyword evidence="1" id="KW-0812">Transmembrane</keyword>
<evidence type="ECO:0000313" key="2">
    <source>
        <dbReference type="EMBL" id="MYM32911.1"/>
    </source>
</evidence>
<accession>A0ABW9V1V2</accession>
<name>A0ABW9V1V2_9BURK</name>
<dbReference type="RefSeq" id="WP_160988326.1">
    <property type="nucleotide sequence ID" value="NZ_WWCO01000001.1"/>
</dbReference>
<keyword evidence="3" id="KW-1185">Reference proteome</keyword>
<keyword evidence="1" id="KW-0472">Membrane</keyword>
<dbReference type="Pfam" id="PF11193">
    <property type="entry name" value="DUF2812"/>
    <property type="match status" value="1"/>
</dbReference>
<keyword evidence="1" id="KW-1133">Transmembrane helix</keyword>
<reference evidence="2 3" key="1">
    <citation type="submission" date="2019-12" db="EMBL/GenBank/DDBJ databases">
        <title>Novel species isolated from a subtropical stream in China.</title>
        <authorList>
            <person name="Lu H."/>
        </authorList>
    </citation>
    <scope>NUCLEOTIDE SEQUENCE [LARGE SCALE GENOMIC DNA]</scope>
    <source>
        <strain evidence="2 3">FT94W</strain>
    </source>
</reference>
<comment type="caution">
    <text evidence="2">The sequence shown here is derived from an EMBL/GenBank/DDBJ whole genome shotgun (WGS) entry which is preliminary data.</text>
</comment>